<keyword evidence="2" id="KW-1185">Reference proteome</keyword>
<evidence type="ECO:0000313" key="1">
    <source>
        <dbReference type="EMBL" id="NKE72527.1"/>
    </source>
</evidence>
<comment type="caution">
    <text evidence="1">The sequence shown here is derived from an EMBL/GenBank/DDBJ whole genome shotgun (WGS) entry which is preliminary data.</text>
</comment>
<dbReference type="Proteomes" id="UP000534783">
    <property type="component" value="Unassembled WGS sequence"/>
</dbReference>
<dbReference type="Pfam" id="PF13557">
    <property type="entry name" value="Phenol_MetA_deg"/>
    <property type="match status" value="1"/>
</dbReference>
<gene>
    <name evidence="1" type="ORF">MNODULE_17385</name>
</gene>
<dbReference type="AlphaFoldDB" id="A0A7X6DSE6"/>
<dbReference type="InterPro" id="IPR025737">
    <property type="entry name" value="FApF"/>
</dbReference>
<dbReference type="RefSeq" id="WP_168062259.1">
    <property type="nucleotide sequence ID" value="NZ_VTOW01000003.1"/>
</dbReference>
<organism evidence="1 2">
    <name type="scientific">Candidatus Manganitrophus noduliformans</name>
    <dbReference type="NCBI Taxonomy" id="2606439"/>
    <lineage>
        <taxon>Bacteria</taxon>
        <taxon>Pseudomonadati</taxon>
        <taxon>Nitrospirota</taxon>
        <taxon>Nitrospiria</taxon>
        <taxon>Candidatus Troglogloeales</taxon>
        <taxon>Candidatus Manganitrophaceae</taxon>
        <taxon>Candidatus Manganitrophus</taxon>
    </lineage>
</organism>
<evidence type="ECO:0000313" key="2">
    <source>
        <dbReference type="Proteomes" id="UP000534783"/>
    </source>
</evidence>
<proteinExistence type="predicted"/>
<reference evidence="1 2" key="1">
    <citation type="journal article" date="2020" name="Nature">
        <title>Bacterial chemolithoautotrophy via manganese oxidation.</title>
        <authorList>
            <person name="Yu H."/>
            <person name="Leadbetter J.R."/>
        </authorList>
    </citation>
    <scope>NUCLEOTIDE SEQUENCE [LARGE SCALE GENOMIC DNA]</scope>
    <source>
        <strain evidence="1 2">Mn-1</strain>
    </source>
</reference>
<protein>
    <submittedName>
        <fullName evidence="1">Transporter</fullName>
    </submittedName>
</protein>
<dbReference type="EMBL" id="VTOW01000003">
    <property type="protein sequence ID" value="NKE72527.1"/>
    <property type="molecule type" value="Genomic_DNA"/>
</dbReference>
<name>A0A7X6DSE6_9BACT</name>
<sequence length="280" mass="30740">MKSGFKFLTKKLLESRITPVNSRGKKGILLIVSSLLLILPSISDKAFAERPFLVTERAIPLERGNYQLETGLVLNRFSSDTRDANLLVDIRYGLIQNLELDILLPYLFREEDGEHENQIGDLLLRAKVRFLKGREANPLSIAGQLFIKVPSAGRDRFFGTTGEPDVGIVAIASKEFTPVTAHINFGYIFIGNPPLGDLPDQILYALGLELQTIEEPLSLIGEISGSTEIGSSASKGILTLLGGVNYNLERTASVDASVGFGLTDDSPDYLVQFGFTYLFE</sequence>
<accession>A0A7X6DSE6</accession>